<gene>
    <name evidence="2" type="ORF">I79_003704</name>
</gene>
<evidence type="ECO:0000256" key="1">
    <source>
        <dbReference type="SAM" id="MobiDB-lite"/>
    </source>
</evidence>
<dbReference type="InParanoid" id="G3H0P0"/>
<dbReference type="AlphaFoldDB" id="G3H0P0"/>
<dbReference type="EMBL" id="JH000096">
    <property type="protein sequence ID" value="EGV96801.1"/>
    <property type="molecule type" value="Genomic_DNA"/>
</dbReference>
<proteinExistence type="predicted"/>
<organism evidence="2 3">
    <name type="scientific">Cricetulus griseus</name>
    <name type="common">Chinese hamster</name>
    <name type="synonym">Cricetulus barabensis griseus</name>
    <dbReference type="NCBI Taxonomy" id="10029"/>
    <lineage>
        <taxon>Eukaryota</taxon>
        <taxon>Metazoa</taxon>
        <taxon>Chordata</taxon>
        <taxon>Craniata</taxon>
        <taxon>Vertebrata</taxon>
        <taxon>Euteleostomi</taxon>
        <taxon>Mammalia</taxon>
        <taxon>Eutheria</taxon>
        <taxon>Euarchontoglires</taxon>
        <taxon>Glires</taxon>
        <taxon>Rodentia</taxon>
        <taxon>Myomorpha</taxon>
        <taxon>Muroidea</taxon>
        <taxon>Cricetidae</taxon>
        <taxon>Cricetinae</taxon>
        <taxon>Cricetulus</taxon>
    </lineage>
</organism>
<evidence type="ECO:0000313" key="2">
    <source>
        <dbReference type="EMBL" id="EGV96801.1"/>
    </source>
</evidence>
<evidence type="ECO:0000313" key="3">
    <source>
        <dbReference type="Proteomes" id="UP000001075"/>
    </source>
</evidence>
<accession>G3H0P0</accession>
<protein>
    <submittedName>
        <fullName evidence="2">Uncharacterized protein</fullName>
    </submittedName>
</protein>
<dbReference type="Proteomes" id="UP000001075">
    <property type="component" value="Unassembled WGS sequence"/>
</dbReference>
<sequence length="78" mass="8263">MSKSKHGRKGFSCSGFTDIGGNESRNVGSVLISMVACVDRASLSTCTDSATVTNHEFSRTSSWALESQDLALVLGFLC</sequence>
<name>G3H0P0_CRIGR</name>
<reference evidence="3" key="1">
    <citation type="journal article" date="2011" name="Nat. Biotechnol.">
        <title>The genomic sequence of the Chinese hamster ovary (CHO)-K1 cell line.</title>
        <authorList>
            <person name="Xu X."/>
            <person name="Nagarajan H."/>
            <person name="Lewis N.E."/>
            <person name="Pan S."/>
            <person name="Cai Z."/>
            <person name="Liu X."/>
            <person name="Chen W."/>
            <person name="Xie M."/>
            <person name="Wang W."/>
            <person name="Hammond S."/>
            <person name="Andersen M.R."/>
            <person name="Neff N."/>
            <person name="Passarelli B."/>
            <person name="Koh W."/>
            <person name="Fan H.C."/>
            <person name="Wang J."/>
            <person name="Gui Y."/>
            <person name="Lee K.H."/>
            <person name="Betenbaugh M.J."/>
            <person name="Quake S.R."/>
            <person name="Famili I."/>
            <person name="Palsson B.O."/>
            <person name="Wang J."/>
        </authorList>
    </citation>
    <scope>NUCLEOTIDE SEQUENCE [LARGE SCALE GENOMIC DNA]</scope>
    <source>
        <strain evidence="3">CHO K1 cell line</strain>
    </source>
</reference>
<feature type="region of interest" description="Disordered" evidence="1">
    <location>
        <begin position="1"/>
        <end position="23"/>
    </location>
</feature>